<protein>
    <recommendedName>
        <fullName evidence="4">WD40 repeat domain-containing protein</fullName>
    </recommendedName>
</protein>
<accession>A0A1S2VFL1</accession>
<dbReference type="AlphaFoldDB" id="A0A1S2VFL1"/>
<evidence type="ECO:0000256" key="1">
    <source>
        <dbReference type="SAM" id="SignalP"/>
    </source>
</evidence>
<name>A0A1S2VFL1_9BACT</name>
<evidence type="ECO:0000313" key="3">
    <source>
        <dbReference type="Proteomes" id="UP000181790"/>
    </source>
</evidence>
<feature type="signal peptide" evidence="1">
    <location>
        <begin position="1"/>
        <end position="19"/>
    </location>
</feature>
<gene>
    <name evidence="2" type="ORF">BLX24_23155</name>
</gene>
<dbReference type="PANTHER" id="PTHR47197">
    <property type="entry name" value="PROTEIN NIRF"/>
    <property type="match status" value="1"/>
</dbReference>
<dbReference type="InterPro" id="IPR015943">
    <property type="entry name" value="WD40/YVTN_repeat-like_dom_sf"/>
</dbReference>
<reference evidence="2 3" key="1">
    <citation type="submission" date="2016-10" db="EMBL/GenBank/DDBJ databases">
        <title>Arsenicibacter rosenii gen. nov., sp. nov., an efficient arsenic-methylating bacterium isolated from an arsenic-contaminated paddy soil.</title>
        <authorList>
            <person name="Huang K."/>
        </authorList>
    </citation>
    <scope>NUCLEOTIDE SEQUENCE [LARGE SCALE GENOMIC DNA]</scope>
    <source>
        <strain evidence="2 3">SM-1</strain>
    </source>
</reference>
<dbReference type="InterPro" id="IPR051200">
    <property type="entry name" value="Host-pathogen_enzymatic-act"/>
</dbReference>
<comment type="caution">
    <text evidence="2">The sequence shown here is derived from an EMBL/GenBank/DDBJ whole genome shotgun (WGS) entry which is preliminary data.</text>
</comment>
<sequence>MKKQNLTIALSMLAGAAFAQQAPIQFAAKGIVAVSDADMAASALVDGNLYKDKGTRDALTLIQFPLNRNGQNINTALVSNSMTLSDKTIAITNNGKLAFVLEGRGQVSDSLPSLKNGIADFPATNAMFVVDLSGAKPAVKFKFPTGPSLSAVTLNPQGSTMLVASNDAGKEIKIIDIDATGKPTRVLVAASPTQGQQITDLVFHPGGQFAAYTIGATGEVGLLKYAIDEKTKKPYVIAHGKPVKVGAMPGSGKFTPDGSFFIIPDGKKALGAGGTGAGEVFVVQFSTEDTAGEHKIVAQAATPEAPEAVAVSPDGSMVAVVSAGQSYAPFGTAGAGKSTVGIYSLAKDGKLTLGNEYPFEGVLPQSVEFDRDGSAIAVAVSEYLDYGNRNGGIEFWTVTKGDKPALAKQPGRVALTRGAHALRVIY</sequence>
<proteinExistence type="predicted"/>
<dbReference type="Gene3D" id="2.130.10.10">
    <property type="entry name" value="YVTN repeat-like/Quinoprotein amine dehydrogenase"/>
    <property type="match status" value="2"/>
</dbReference>
<dbReference type="Proteomes" id="UP000181790">
    <property type="component" value="Unassembled WGS sequence"/>
</dbReference>
<keyword evidence="3" id="KW-1185">Reference proteome</keyword>
<feature type="chain" id="PRO_5010255260" description="WD40 repeat domain-containing protein" evidence="1">
    <location>
        <begin position="20"/>
        <end position="426"/>
    </location>
</feature>
<organism evidence="2 3">
    <name type="scientific">Arsenicibacter rosenii</name>
    <dbReference type="NCBI Taxonomy" id="1750698"/>
    <lineage>
        <taxon>Bacteria</taxon>
        <taxon>Pseudomonadati</taxon>
        <taxon>Bacteroidota</taxon>
        <taxon>Cytophagia</taxon>
        <taxon>Cytophagales</taxon>
        <taxon>Spirosomataceae</taxon>
        <taxon>Arsenicibacter</taxon>
    </lineage>
</organism>
<evidence type="ECO:0008006" key="4">
    <source>
        <dbReference type="Google" id="ProtNLM"/>
    </source>
</evidence>
<dbReference type="RefSeq" id="WP_071505605.1">
    <property type="nucleotide sequence ID" value="NZ_MORL01000019.1"/>
</dbReference>
<dbReference type="EMBL" id="MORL01000019">
    <property type="protein sequence ID" value="OIN56688.1"/>
    <property type="molecule type" value="Genomic_DNA"/>
</dbReference>
<dbReference type="InterPro" id="IPR011048">
    <property type="entry name" value="Haem_d1_sf"/>
</dbReference>
<dbReference type="SUPFAM" id="SSF51004">
    <property type="entry name" value="C-terminal (heme d1) domain of cytochrome cd1-nitrite reductase"/>
    <property type="match status" value="1"/>
</dbReference>
<dbReference type="OrthoDB" id="916694at2"/>
<evidence type="ECO:0000313" key="2">
    <source>
        <dbReference type="EMBL" id="OIN56688.1"/>
    </source>
</evidence>
<keyword evidence="1" id="KW-0732">Signal</keyword>
<dbReference type="PANTHER" id="PTHR47197:SF3">
    <property type="entry name" value="DIHYDRO-HEME D1 DEHYDROGENASE"/>
    <property type="match status" value="1"/>
</dbReference>